<evidence type="ECO:0000256" key="4">
    <source>
        <dbReference type="ARBA" id="ARBA00022989"/>
    </source>
</evidence>
<feature type="transmembrane region" description="Helical" evidence="6">
    <location>
        <begin position="149"/>
        <end position="167"/>
    </location>
</feature>
<feature type="transmembrane region" description="Helical" evidence="6">
    <location>
        <begin position="12"/>
        <end position="30"/>
    </location>
</feature>
<keyword evidence="3 6" id="KW-0812">Transmembrane</keyword>
<dbReference type="PANTHER" id="PTHR39087:SF2">
    <property type="entry name" value="UPF0104 MEMBRANE PROTEIN MJ1595"/>
    <property type="match status" value="1"/>
</dbReference>
<feature type="transmembrane region" description="Helical" evidence="6">
    <location>
        <begin position="199"/>
        <end position="225"/>
    </location>
</feature>
<feature type="transmembrane region" description="Helical" evidence="6">
    <location>
        <begin position="126"/>
        <end position="143"/>
    </location>
</feature>
<dbReference type="NCBIfam" id="TIGR00374">
    <property type="entry name" value="flippase-like domain"/>
    <property type="match status" value="1"/>
</dbReference>
<dbReference type="Pfam" id="PF03706">
    <property type="entry name" value="LPG_synthase_TM"/>
    <property type="match status" value="1"/>
</dbReference>
<sequence length="318" mass="33937">MATPFDKHFRLLLTISLAAVVAYTGFALWSGAEEATAAARRVGLGGGALLLSLSLFNYTVRFGRWQLYLSRLGHRVPLGLSLRYYLASFAFTLTPGKLGEGVRSFYLKPHGVPFASSFSALFVERLFDLCATLLFAALGVFYFGRYLPLVAFFVIAVLLILLLLNNAGFRGRLRTVRVERMMGVLDALDDAAVLTRGRLLVVGLLLSLLGWGAEAAAFHITLRLIGLELPLIASLGTYGLAVSIGALSFFPGGLGSTEATMIVLLGLGGVGVADAGAATIILRLTTLWFAVILGVLFALSLRHKGATPVKTEAVANVE</sequence>
<evidence type="ECO:0000256" key="6">
    <source>
        <dbReference type="SAM" id="Phobius"/>
    </source>
</evidence>
<keyword evidence="2" id="KW-1003">Cell membrane</keyword>
<accession>A0A6J4UZ89</accession>
<gene>
    <name evidence="7" type="ORF">AVDCRST_MAG86-733</name>
</gene>
<protein>
    <submittedName>
        <fullName evidence="7">Integral membrane protein</fullName>
    </submittedName>
</protein>
<feature type="transmembrane region" description="Helical" evidence="6">
    <location>
        <begin position="231"/>
        <end position="250"/>
    </location>
</feature>
<dbReference type="AlphaFoldDB" id="A0A6J4UZ89"/>
<name>A0A6J4UZ89_9DEIN</name>
<feature type="transmembrane region" description="Helical" evidence="6">
    <location>
        <begin position="262"/>
        <end position="281"/>
    </location>
</feature>
<dbReference type="EMBL" id="CADCWP010000049">
    <property type="protein sequence ID" value="CAA9562222.1"/>
    <property type="molecule type" value="Genomic_DNA"/>
</dbReference>
<feature type="transmembrane region" description="Helical" evidence="6">
    <location>
        <begin position="287"/>
        <end position="303"/>
    </location>
</feature>
<keyword evidence="4 6" id="KW-1133">Transmembrane helix</keyword>
<evidence type="ECO:0000256" key="5">
    <source>
        <dbReference type="ARBA" id="ARBA00023136"/>
    </source>
</evidence>
<reference evidence="7" key="1">
    <citation type="submission" date="2020-02" db="EMBL/GenBank/DDBJ databases">
        <authorList>
            <person name="Meier V. D."/>
        </authorList>
    </citation>
    <scope>NUCLEOTIDE SEQUENCE</scope>
    <source>
        <strain evidence="7">AVDCRST_MAG86</strain>
    </source>
</reference>
<evidence type="ECO:0000256" key="2">
    <source>
        <dbReference type="ARBA" id="ARBA00022475"/>
    </source>
</evidence>
<keyword evidence="5 6" id="KW-0472">Membrane</keyword>
<dbReference type="InterPro" id="IPR022791">
    <property type="entry name" value="L-PG_synthase/AglD"/>
</dbReference>
<feature type="transmembrane region" description="Helical" evidence="6">
    <location>
        <begin position="42"/>
        <end position="60"/>
    </location>
</feature>
<evidence type="ECO:0000313" key="7">
    <source>
        <dbReference type="EMBL" id="CAA9562222.1"/>
    </source>
</evidence>
<comment type="subcellular location">
    <subcellularLocation>
        <location evidence="1">Cell membrane</location>
        <topology evidence="1">Multi-pass membrane protein</topology>
    </subcellularLocation>
</comment>
<dbReference type="GO" id="GO:0005886">
    <property type="term" value="C:plasma membrane"/>
    <property type="evidence" value="ECO:0007669"/>
    <property type="project" value="UniProtKB-SubCell"/>
</dbReference>
<dbReference type="PANTHER" id="PTHR39087">
    <property type="entry name" value="UPF0104 MEMBRANE PROTEIN MJ1595"/>
    <property type="match status" value="1"/>
</dbReference>
<evidence type="ECO:0000256" key="1">
    <source>
        <dbReference type="ARBA" id="ARBA00004651"/>
    </source>
</evidence>
<evidence type="ECO:0000256" key="3">
    <source>
        <dbReference type="ARBA" id="ARBA00022692"/>
    </source>
</evidence>
<organism evidence="7">
    <name type="scientific">uncultured Truepera sp</name>
    <dbReference type="NCBI Taxonomy" id="543023"/>
    <lineage>
        <taxon>Bacteria</taxon>
        <taxon>Thermotogati</taxon>
        <taxon>Deinococcota</taxon>
        <taxon>Deinococci</taxon>
        <taxon>Trueperales</taxon>
        <taxon>Trueperaceae</taxon>
        <taxon>Truepera</taxon>
        <taxon>environmental samples</taxon>
    </lineage>
</organism>
<proteinExistence type="predicted"/>